<gene>
    <name evidence="1" type="ORF">COW28_06865</name>
</gene>
<comment type="caution">
    <text evidence="1">The sequence shown here is derived from an EMBL/GenBank/DDBJ whole genome shotgun (WGS) entry which is preliminary data.</text>
</comment>
<dbReference type="AlphaFoldDB" id="A0A2M7GWN1"/>
<reference evidence="2" key="1">
    <citation type="submission" date="2017-09" db="EMBL/GenBank/DDBJ databases">
        <title>Depth-based differentiation of microbial function through sediment-hosted aquifers and enrichment of novel symbionts in the deep terrestrial subsurface.</title>
        <authorList>
            <person name="Probst A.J."/>
            <person name="Ladd B."/>
            <person name="Jarett J.K."/>
            <person name="Geller-Mcgrath D.E."/>
            <person name="Sieber C.M.K."/>
            <person name="Emerson J.B."/>
            <person name="Anantharaman K."/>
            <person name="Thomas B.C."/>
            <person name="Malmstrom R."/>
            <person name="Stieglmeier M."/>
            <person name="Klingl A."/>
            <person name="Woyke T."/>
            <person name="Ryan C.M."/>
            <person name="Banfield J.F."/>
        </authorList>
    </citation>
    <scope>NUCLEOTIDE SEQUENCE [LARGE SCALE GENOMIC DNA]</scope>
</reference>
<proteinExistence type="predicted"/>
<evidence type="ECO:0000313" key="2">
    <source>
        <dbReference type="Proteomes" id="UP000230025"/>
    </source>
</evidence>
<name>A0A2M7GWN1_9BACT</name>
<accession>A0A2M7GWN1</accession>
<protein>
    <submittedName>
        <fullName evidence="1">Uncharacterized protein</fullName>
    </submittedName>
</protein>
<evidence type="ECO:0000313" key="1">
    <source>
        <dbReference type="EMBL" id="PIW31782.1"/>
    </source>
</evidence>
<dbReference type="Proteomes" id="UP000230025">
    <property type="component" value="Unassembled WGS sequence"/>
</dbReference>
<dbReference type="EMBL" id="PFFY01000321">
    <property type="protein sequence ID" value="PIW31782.1"/>
    <property type="molecule type" value="Genomic_DNA"/>
</dbReference>
<organism evidence="1 2">
    <name type="scientific">bacterium (Candidatus Ratteibacteria) CG15_BIG_FIL_POST_REV_8_21_14_020_41_12</name>
    <dbReference type="NCBI Taxonomy" id="2014291"/>
    <lineage>
        <taxon>Bacteria</taxon>
        <taxon>Candidatus Ratteibacteria</taxon>
    </lineage>
</organism>
<feature type="non-terminal residue" evidence="1">
    <location>
        <position position="66"/>
    </location>
</feature>
<sequence>MLGLAQVRIGASAANIASTAAVLSVSDSIGALAATKFTGNTDFWVHESGFPLTEDMTIVLREKAAL</sequence>